<feature type="domain" description="Pyrroloquinoline quinone-dependent pyranose dehydrogenase beta-propeller" evidence="4">
    <location>
        <begin position="269"/>
        <end position="657"/>
    </location>
</feature>
<keyword evidence="2" id="KW-0732">Signal</keyword>
<dbReference type="Pfam" id="PF16010">
    <property type="entry name" value="CDH-cyt"/>
    <property type="match status" value="1"/>
</dbReference>
<sequence length="659" mass="70611">MGFIRQVIGVVLCVRSVYGQVLSVPYCDPLTTICYSSYTNEWGISYRIALPDVAAAPSDAIIQIVAPIEFGWAAFAWGGTMVWNPLTMGWSNGTGAVVSSRFAYGLSQPTTYDAAEYFYLRGTSTNATHWTLTTLCRGCTAWSSNDESIASIHYTGTSNVACAQAKAPVVDPTDNATAFNYHDSFSKWEHDIKAARSPLFDTWVKANLLSTDTSTAVSSTASPTSTVASTSSPPPTTSTRTTKATPTHSTLPVPLSCPGVPAPKYEGVTASGWRATKVKGGMGAARGVIFDNAGNLLVVESGKGITVHIVGSDGCITSSKTIIPQRSLSHGIALDANGTTLYASSMTSVWSWTYDPKAVAVVGGSKVIISGMSNSGHPSRTLVIPPHQPNLLLVSHGSGDNFDYPSGDMKTQRAVIKVFDMSAIPATGYKFVTDGYQAGYGLRNEVGLAFDGNNMMWGVENGSDEIRRIVNNSSIDIHQDNPADELNYLGDVSVPNTKWYGYPTCYTIWKPSDFTDKAFAVGDQFVLAPNETFSDETCKTKSEPARLAFQAHSAPLDAKFDPAFENLFIAFHGSWNRAPTTGYKVVAVPFTQADDGSYKPTAPLNSTTGYVDIWSNAKVTSCGATSCFRPVGIAFDAFERMYITSDATAEGELWILGKV</sequence>
<organism evidence="5 6">
    <name type="scientific">Cadophora malorum</name>
    <dbReference type="NCBI Taxonomy" id="108018"/>
    <lineage>
        <taxon>Eukaryota</taxon>
        <taxon>Fungi</taxon>
        <taxon>Dikarya</taxon>
        <taxon>Ascomycota</taxon>
        <taxon>Pezizomycotina</taxon>
        <taxon>Leotiomycetes</taxon>
        <taxon>Helotiales</taxon>
        <taxon>Ploettnerulaceae</taxon>
        <taxon>Cadophora</taxon>
    </lineage>
</organism>
<dbReference type="PANTHER" id="PTHR47797:SF5">
    <property type="entry name" value="CELLOBIOSE DEHYDROGENASE CYTOCHROME DOMAIN-CONTAINING PROTEIN"/>
    <property type="match status" value="1"/>
</dbReference>
<dbReference type="OrthoDB" id="507128at2759"/>
<evidence type="ECO:0000256" key="2">
    <source>
        <dbReference type="SAM" id="SignalP"/>
    </source>
</evidence>
<comment type="caution">
    <text evidence="5">The sequence shown here is derived from an EMBL/GenBank/DDBJ whole genome shotgun (WGS) entry which is preliminary data.</text>
</comment>
<keyword evidence="6" id="KW-1185">Reference proteome</keyword>
<dbReference type="SUPFAM" id="SSF50952">
    <property type="entry name" value="Soluble quinoprotein glucose dehydrogenase"/>
    <property type="match status" value="1"/>
</dbReference>
<dbReference type="Gene3D" id="2.60.40.1210">
    <property type="entry name" value="Cellobiose dehydrogenase, cytochrome domain"/>
    <property type="match status" value="1"/>
</dbReference>
<feature type="chain" id="PRO_5034242682" description="Cellobiose dehydrogenase cytochrome domain-containing protein" evidence="2">
    <location>
        <begin position="20"/>
        <end position="659"/>
    </location>
</feature>
<evidence type="ECO:0000313" key="6">
    <source>
        <dbReference type="Proteomes" id="UP000664132"/>
    </source>
</evidence>
<gene>
    <name evidence="5" type="ORF">IFR04_011495</name>
</gene>
<evidence type="ECO:0000256" key="1">
    <source>
        <dbReference type="SAM" id="MobiDB-lite"/>
    </source>
</evidence>
<feature type="domain" description="Cellobiose dehydrogenase-like cytochrome" evidence="3">
    <location>
        <begin position="26"/>
        <end position="201"/>
    </location>
</feature>
<dbReference type="PANTHER" id="PTHR47797">
    <property type="entry name" value="DEHYDROGENASE, PUTATIVE (AFU_ORTHOLOGUE AFUA_8G05805)-RELATED"/>
    <property type="match status" value="1"/>
</dbReference>
<dbReference type="EMBL" id="JAFJYH010000225">
    <property type="protein sequence ID" value="KAG4415346.1"/>
    <property type="molecule type" value="Genomic_DNA"/>
</dbReference>
<dbReference type="InterPro" id="IPR011041">
    <property type="entry name" value="Quinoprot_gluc/sorb_DH_b-prop"/>
</dbReference>
<dbReference type="InterPro" id="IPR054539">
    <property type="entry name" value="Beta-prop_PDH"/>
</dbReference>
<accession>A0A8H7W2H4</accession>
<evidence type="ECO:0008006" key="7">
    <source>
        <dbReference type="Google" id="ProtNLM"/>
    </source>
</evidence>
<evidence type="ECO:0000313" key="5">
    <source>
        <dbReference type="EMBL" id="KAG4415346.1"/>
    </source>
</evidence>
<evidence type="ECO:0000259" key="3">
    <source>
        <dbReference type="Pfam" id="PF16010"/>
    </source>
</evidence>
<reference evidence="5" key="1">
    <citation type="submission" date="2021-02" db="EMBL/GenBank/DDBJ databases">
        <title>Genome sequence Cadophora malorum strain M34.</title>
        <authorList>
            <person name="Stefanovic E."/>
            <person name="Vu D."/>
            <person name="Scully C."/>
            <person name="Dijksterhuis J."/>
            <person name="Roader J."/>
            <person name="Houbraken J."/>
        </authorList>
    </citation>
    <scope>NUCLEOTIDE SEQUENCE</scope>
    <source>
        <strain evidence="5">M34</strain>
    </source>
</reference>
<dbReference type="Gene3D" id="2.120.10.30">
    <property type="entry name" value="TolB, C-terminal domain"/>
    <property type="match status" value="1"/>
</dbReference>
<dbReference type="InterPro" id="IPR011042">
    <property type="entry name" value="6-blade_b-propeller_TolB-like"/>
</dbReference>
<protein>
    <recommendedName>
        <fullName evidence="7">Cellobiose dehydrogenase cytochrome domain-containing protein</fullName>
    </recommendedName>
</protein>
<dbReference type="Pfam" id="PF22807">
    <property type="entry name" value="TrAA12"/>
    <property type="match status" value="1"/>
</dbReference>
<dbReference type="AlphaFoldDB" id="A0A8H7W2H4"/>
<dbReference type="Proteomes" id="UP000664132">
    <property type="component" value="Unassembled WGS sequence"/>
</dbReference>
<dbReference type="CDD" id="cd09630">
    <property type="entry name" value="CDH_like_cytochrome"/>
    <property type="match status" value="1"/>
</dbReference>
<dbReference type="InterPro" id="IPR015920">
    <property type="entry name" value="Cellobiose_DH-like_cyt"/>
</dbReference>
<evidence type="ECO:0000259" key="4">
    <source>
        <dbReference type="Pfam" id="PF22807"/>
    </source>
</evidence>
<feature type="signal peptide" evidence="2">
    <location>
        <begin position="1"/>
        <end position="19"/>
    </location>
</feature>
<feature type="region of interest" description="Disordered" evidence="1">
    <location>
        <begin position="215"/>
        <end position="255"/>
    </location>
</feature>
<dbReference type="SUPFAM" id="SSF49344">
    <property type="entry name" value="CBD9-like"/>
    <property type="match status" value="1"/>
</dbReference>
<proteinExistence type="predicted"/>
<feature type="compositionally biased region" description="Low complexity" evidence="1">
    <location>
        <begin position="215"/>
        <end position="250"/>
    </location>
</feature>
<name>A0A8H7W2H4_9HELO</name>